<dbReference type="Proteomes" id="UP000002945">
    <property type="component" value="Unassembled WGS sequence"/>
</dbReference>
<reference evidence="2 3" key="1">
    <citation type="journal article" date="2011" name="J. Bacteriol.">
        <title>Genome sequence of the algicidal bacterium Kordia algicida OT-1.</title>
        <authorList>
            <person name="Lee H.S."/>
            <person name="Kang S.G."/>
            <person name="Kwon K.K."/>
            <person name="Lee J.H."/>
            <person name="Kim S.J."/>
        </authorList>
    </citation>
    <scope>NUCLEOTIDE SEQUENCE [LARGE SCALE GENOMIC DNA]</scope>
    <source>
        <strain evidence="2 3">OT-1</strain>
    </source>
</reference>
<dbReference type="AlphaFoldDB" id="A9E4L5"/>
<comment type="caution">
    <text evidence="2">The sequence shown here is derived from an EMBL/GenBank/DDBJ whole genome shotgun (WGS) entry which is preliminary data.</text>
</comment>
<dbReference type="HOGENOM" id="CLU_2035008_0_0_10"/>
<gene>
    <name evidence="2" type="ORF">KAOT1_06477</name>
</gene>
<sequence>MRIVSLLFLVFFINSAISQTDFNEKIIGTWQFDTVVGDISNAEKDTLMSTDVLLTFREDDSLIMEVGDFALVVTYELDDTLLIIGKNQYIITKIEDDTMSFEHNADGISLRYTYKRKPRDE</sequence>
<organism evidence="2 3">
    <name type="scientific">Kordia algicida OT-1</name>
    <dbReference type="NCBI Taxonomy" id="391587"/>
    <lineage>
        <taxon>Bacteria</taxon>
        <taxon>Pseudomonadati</taxon>
        <taxon>Bacteroidota</taxon>
        <taxon>Flavobacteriia</taxon>
        <taxon>Flavobacteriales</taxon>
        <taxon>Flavobacteriaceae</taxon>
        <taxon>Kordia</taxon>
    </lineage>
</organism>
<protein>
    <recommendedName>
        <fullName evidence="4">Lipocalin-like domain-containing protein</fullName>
    </recommendedName>
</protein>
<feature type="chain" id="PRO_5002737864" description="Lipocalin-like domain-containing protein" evidence="1">
    <location>
        <begin position="19"/>
        <end position="121"/>
    </location>
</feature>
<evidence type="ECO:0000313" key="3">
    <source>
        <dbReference type="Proteomes" id="UP000002945"/>
    </source>
</evidence>
<accession>A9E4L5</accession>
<dbReference type="STRING" id="391587.KAOT1_06477"/>
<keyword evidence="1" id="KW-0732">Signal</keyword>
<name>A9E4L5_9FLAO</name>
<dbReference type="EMBL" id="ABIB01000010">
    <property type="protein sequence ID" value="EDP95107.1"/>
    <property type="molecule type" value="Genomic_DNA"/>
</dbReference>
<keyword evidence="3" id="KW-1185">Reference proteome</keyword>
<evidence type="ECO:0008006" key="4">
    <source>
        <dbReference type="Google" id="ProtNLM"/>
    </source>
</evidence>
<proteinExistence type="predicted"/>
<feature type="signal peptide" evidence="1">
    <location>
        <begin position="1"/>
        <end position="18"/>
    </location>
</feature>
<dbReference type="RefSeq" id="WP_007093864.1">
    <property type="nucleotide sequence ID" value="NZ_CP142125.1"/>
</dbReference>
<evidence type="ECO:0000256" key="1">
    <source>
        <dbReference type="SAM" id="SignalP"/>
    </source>
</evidence>
<evidence type="ECO:0000313" key="2">
    <source>
        <dbReference type="EMBL" id="EDP95107.1"/>
    </source>
</evidence>